<reference evidence="2 3" key="1">
    <citation type="journal article" date="2015" name="Int. J. Syst. Evol. Microbiol.">
        <title>Flavisolibacter ginsenosidimutans sp. nov., with ginsenoside-converting activity isolated from soil used for cultivating ginseng.</title>
        <authorList>
            <person name="Zhao Y."/>
            <person name="Liu Q."/>
            <person name="Kang M.S."/>
            <person name="Jin F."/>
            <person name="Yu H."/>
            <person name="Im W.T."/>
        </authorList>
    </citation>
    <scope>NUCLEOTIDE SEQUENCE [LARGE SCALE GENOMIC DNA]</scope>
    <source>
        <strain evidence="2 3">Gsoil 636</strain>
    </source>
</reference>
<dbReference type="KEGG" id="fgg:FSB75_19830"/>
<dbReference type="PANTHER" id="PTHR39200:SF1">
    <property type="entry name" value="AUTO-TRANSPORTER ADHESIN HEAD GIN DOMAIN-CONTAINING PROTEIN-RELATED"/>
    <property type="match status" value="1"/>
</dbReference>
<dbReference type="PANTHER" id="PTHR39200">
    <property type="entry name" value="HYPOTHETICAL EXPORTED PROTEIN"/>
    <property type="match status" value="1"/>
</dbReference>
<dbReference type="EMBL" id="CP042433">
    <property type="protein sequence ID" value="QEC58061.1"/>
    <property type="molecule type" value="Genomic_DNA"/>
</dbReference>
<evidence type="ECO:0000313" key="2">
    <source>
        <dbReference type="EMBL" id="QEC58061.1"/>
    </source>
</evidence>
<gene>
    <name evidence="2" type="ORF">FSB75_19830</name>
</gene>
<sequence length="99" mass="9964">MDVQVSVPKVSAHVSGSGDVFLKGTSKEFEGSISGSGSIKAFDLSTDDTKLDLSGAADAEVTANQKLDVHVSGSGDVKYKGAASVSQEISGSGSVKKVS</sequence>
<accession>A0A5B8UN12</accession>
<protein>
    <recommendedName>
        <fullName evidence="1">Putative auto-transporter adhesin head GIN domain-containing protein</fullName>
    </recommendedName>
</protein>
<feature type="domain" description="Putative auto-transporter adhesin head GIN" evidence="1">
    <location>
        <begin position="2"/>
        <end position="82"/>
    </location>
</feature>
<evidence type="ECO:0000259" key="1">
    <source>
        <dbReference type="Pfam" id="PF10988"/>
    </source>
</evidence>
<organism evidence="2 3">
    <name type="scientific">Flavisolibacter ginsenosidimutans</name>
    <dbReference type="NCBI Taxonomy" id="661481"/>
    <lineage>
        <taxon>Bacteria</taxon>
        <taxon>Pseudomonadati</taxon>
        <taxon>Bacteroidota</taxon>
        <taxon>Chitinophagia</taxon>
        <taxon>Chitinophagales</taxon>
        <taxon>Chitinophagaceae</taxon>
        <taxon>Flavisolibacter</taxon>
    </lineage>
</organism>
<dbReference type="InterPro" id="IPR021255">
    <property type="entry name" value="DUF2807"/>
</dbReference>
<keyword evidence="3" id="KW-1185">Reference proteome</keyword>
<evidence type="ECO:0000313" key="3">
    <source>
        <dbReference type="Proteomes" id="UP000321204"/>
    </source>
</evidence>
<dbReference type="Proteomes" id="UP000321204">
    <property type="component" value="Chromosome"/>
</dbReference>
<dbReference type="Gene3D" id="2.160.20.120">
    <property type="match status" value="1"/>
</dbReference>
<dbReference type="OrthoDB" id="5585143at2"/>
<name>A0A5B8UN12_9BACT</name>
<dbReference type="Pfam" id="PF10988">
    <property type="entry name" value="DUF2807"/>
    <property type="match status" value="1"/>
</dbReference>
<dbReference type="AlphaFoldDB" id="A0A5B8UN12"/>
<proteinExistence type="predicted"/>